<dbReference type="InterPro" id="IPR043128">
    <property type="entry name" value="Rev_trsase/Diguanyl_cyclase"/>
</dbReference>
<dbReference type="Proteomes" id="UP000198749">
    <property type="component" value="Unassembled WGS sequence"/>
</dbReference>
<dbReference type="InterPro" id="IPR000160">
    <property type="entry name" value="GGDEF_dom"/>
</dbReference>
<dbReference type="CDD" id="cd01949">
    <property type="entry name" value="GGDEF"/>
    <property type="match status" value="1"/>
</dbReference>
<dbReference type="Gene3D" id="3.30.70.270">
    <property type="match status" value="1"/>
</dbReference>
<evidence type="ECO:0000313" key="4">
    <source>
        <dbReference type="EMBL" id="SEQ41976.1"/>
    </source>
</evidence>
<dbReference type="EC" id="2.7.7.65" evidence="1"/>
<dbReference type="InterPro" id="IPR035965">
    <property type="entry name" value="PAS-like_dom_sf"/>
</dbReference>
<dbReference type="SUPFAM" id="SSF55785">
    <property type="entry name" value="PYP-like sensor domain (PAS domain)"/>
    <property type="match status" value="1"/>
</dbReference>
<dbReference type="STRING" id="355243.SAMN03080615_01467"/>
<dbReference type="GO" id="GO:1902201">
    <property type="term" value="P:negative regulation of bacterial-type flagellum-dependent cell motility"/>
    <property type="evidence" value="ECO:0007669"/>
    <property type="project" value="TreeGrafter"/>
</dbReference>
<dbReference type="AlphaFoldDB" id="A0A1H9FVQ6"/>
<dbReference type="Gene3D" id="3.30.450.20">
    <property type="entry name" value="PAS domain"/>
    <property type="match status" value="1"/>
</dbReference>
<dbReference type="NCBIfam" id="TIGR00254">
    <property type="entry name" value="GGDEF"/>
    <property type="match status" value="1"/>
</dbReference>
<protein>
    <recommendedName>
        <fullName evidence="1">diguanylate cyclase</fullName>
        <ecNumber evidence="1">2.7.7.65</ecNumber>
    </recommendedName>
</protein>
<dbReference type="GO" id="GO:0005886">
    <property type="term" value="C:plasma membrane"/>
    <property type="evidence" value="ECO:0007669"/>
    <property type="project" value="TreeGrafter"/>
</dbReference>
<dbReference type="RefSeq" id="WP_175483464.1">
    <property type="nucleotide sequence ID" value="NZ_AP025284.1"/>
</dbReference>
<dbReference type="SMART" id="SM00267">
    <property type="entry name" value="GGDEF"/>
    <property type="match status" value="1"/>
</dbReference>
<dbReference type="GO" id="GO:0043709">
    <property type="term" value="P:cell adhesion involved in single-species biofilm formation"/>
    <property type="evidence" value="ECO:0007669"/>
    <property type="project" value="TreeGrafter"/>
</dbReference>
<evidence type="ECO:0000256" key="1">
    <source>
        <dbReference type="ARBA" id="ARBA00012528"/>
    </source>
</evidence>
<dbReference type="Pfam" id="PF00990">
    <property type="entry name" value="GGDEF"/>
    <property type="match status" value="1"/>
</dbReference>
<evidence type="ECO:0000259" key="3">
    <source>
        <dbReference type="PROSITE" id="PS50887"/>
    </source>
</evidence>
<dbReference type="InterPro" id="IPR029787">
    <property type="entry name" value="Nucleotide_cyclase"/>
</dbReference>
<evidence type="ECO:0000313" key="5">
    <source>
        <dbReference type="Proteomes" id="UP000198749"/>
    </source>
</evidence>
<reference evidence="5" key="1">
    <citation type="submission" date="2016-10" db="EMBL/GenBank/DDBJ databases">
        <authorList>
            <person name="Varghese N."/>
            <person name="Submissions S."/>
        </authorList>
    </citation>
    <scope>NUCLEOTIDE SEQUENCE [LARGE SCALE GENOMIC DNA]</scope>
    <source>
        <strain evidence="5">DSM 18887</strain>
    </source>
</reference>
<name>A0A1H9FVQ6_9GAMM</name>
<sequence>MKNANLLQTRIDALLNVLSEDVLILSQQGTIIFSSHNDSAIPWGGADELTGKQLTDIFPGEIASQLQGMIDKSLGLNQLMVKEVLFDPTEFIYLQQQGMVESCWVEIRMAPSSGDEPSVVCRIEDISRRKMAQRESSQIQRDLLTGMYNRRALMPVLAQSIAQAVRYDWVCSLMLIDVDSLRLINDQRGWDVGDQILKRLAESLNSLKRTADFLARVGEDGFAILLPETNAEQGILAAERVRNMVSDLSAPNSGTDIAFTVSIGVATLTGEDDSAESMFNRAESSLQICKQQGGNQISGSE</sequence>
<evidence type="ECO:0000256" key="2">
    <source>
        <dbReference type="ARBA" id="ARBA00034247"/>
    </source>
</evidence>
<proteinExistence type="predicted"/>
<dbReference type="SUPFAM" id="SSF55073">
    <property type="entry name" value="Nucleotide cyclase"/>
    <property type="match status" value="1"/>
</dbReference>
<organism evidence="4 5">
    <name type="scientific">Amphritea atlantica</name>
    <dbReference type="NCBI Taxonomy" id="355243"/>
    <lineage>
        <taxon>Bacteria</taxon>
        <taxon>Pseudomonadati</taxon>
        <taxon>Pseudomonadota</taxon>
        <taxon>Gammaproteobacteria</taxon>
        <taxon>Oceanospirillales</taxon>
        <taxon>Oceanospirillaceae</taxon>
        <taxon>Amphritea</taxon>
    </lineage>
</organism>
<dbReference type="GO" id="GO:0052621">
    <property type="term" value="F:diguanylate cyclase activity"/>
    <property type="evidence" value="ECO:0007669"/>
    <property type="project" value="UniProtKB-EC"/>
</dbReference>
<comment type="catalytic activity">
    <reaction evidence="2">
        <text>2 GTP = 3',3'-c-di-GMP + 2 diphosphate</text>
        <dbReference type="Rhea" id="RHEA:24898"/>
        <dbReference type="ChEBI" id="CHEBI:33019"/>
        <dbReference type="ChEBI" id="CHEBI:37565"/>
        <dbReference type="ChEBI" id="CHEBI:58805"/>
        <dbReference type="EC" id="2.7.7.65"/>
    </reaction>
</comment>
<accession>A0A1H9FVQ6</accession>
<gene>
    <name evidence="4" type="ORF">SAMN03080615_01467</name>
</gene>
<dbReference type="NCBIfam" id="TIGR00229">
    <property type="entry name" value="sensory_box"/>
    <property type="match status" value="1"/>
</dbReference>
<dbReference type="InterPro" id="IPR000014">
    <property type="entry name" value="PAS"/>
</dbReference>
<dbReference type="PANTHER" id="PTHR45138:SF9">
    <property type="entry name" value="DIGUANYLATE CYCLASE DGCM-RELATED"/>
    <property type="match status" value="1"/>
</dbReference>
<dbReference type="PROSITE" id="PS50887">
    <property type="entry name" value="GGDEF"/>
    <property type="match status" value="1"/>
</dbReference>
<dbReference type="PANTHER" id="PTHR45138">
    <property type="entry name" value="REGULATORY COMPONENTS OF SENSORY TRANSDUCTION SYSTEM"/>
    <property type="match status" value="1"/>
</dbReference>
<dbReference type="EMBL" id="FOGB01000003">
    <property type="protein sequence ID" value="SEQ41976.1"/>
    <property type="molecule type" value="Genomic_DNA"/>
</dbReference>
<feature type="domain" description="GGDEF" evidence="3">
    <location>
        <begin position="169"/>
        <end position="301"/>
    </location>
</feature>
<dbReference type="InterPro" id="IPR050469">
    <property type="entry name" value="Diguanylate_Cyclase"/>
</dbReference>
<keyword evidence="5" id="KW-1185">Reference proteome</keyword>